<evidence type="ECO:0000256" key="4">
    <source>
        <dbReference type="ARBA" id="ARBA00023242"/>
    </source>
</evidence>
<dbReference type="PaxDb" id="3880-AES68223"/>
<sequence length="315" mass="35506">MEQTWENWPLHSEMVDVENMQGQYCHQTSTDDEEEFLRDIILQQPVTYSGSSLSSSSEMDGSDSSGKKLHLLSTPSTPRTFILSFDKSTIIPATTTPESEEVPRTKSRSNNNKRSLEPKAKASNQTGKKSRSGSQCLDHIMAERKRRLELSQKFIALSATIPGLKKMDKTSILGEAINYVKILQERVKELEERNKRNNESTIIHKSDLCSNEHNNTSNDTNSDQDCCKSSLPDVKARVLENEVLIEIHCEKENGIEIKILNLLENLHLIVTASSVFPFGNSTLGFTIVAQMGDEYKMKVNDLVKTLQQVLLNMRS</sequence>
<reference evidence="12" key="4">
    <citation type="journal article" date="2018" name="Nat. Plants">
        <title>Whole-genome landscape of Medicago truncatula symbiotic genes.</title>
        <authorList>
            <person name="Pecrix Y."/>
            <person name="Staton S.E."/>
            <person name="Sallet E."/>
            <person name="Lelandais-Briere C."/>
            <person name="Moreau S."/>
            <person name="Carrere S."/>
            <person name="Blein T."/>
            <person name="Jardinaud M.F."/>
            <person name="Latrasse D."/>
            <person name="Zouine M."/>
            <person name="Zahm M."/>
            <person name="Kreplak J."/>
            <person name="Mayjonade B."/>
            <person name="Satge C."/>
            <person name="Perez M."/>
            <person name="Cauet S."/>
            <person name="Marande W."/>
            <person name="Chantry-Darmon C."/>
            <person name="Lopez-Roques C."/>
            <person name="Bouchez O."/>
            <person name="Berard A."/>
            <person name="Debelle F."/>
            <person name="Munos S."/>
            <person name="Bendahmane A."/>
            <person name="Berges H."/>
            <person name="Niebel A."/>
            <person name="Buitink J."/>
            <person name="Frugier F."/>
            <person name="Benhamed M."/>
            <person name="Crespi M."/>
            <person name="Gouzy J."/>
            <person name="Gamas P."/>
        </authorList>
    </citation>
    <scope>NUCLEOTIDE SEQUENCE [LARGE SCALE GENOMIC DNA]</scope>
    <source>
        <strain evidence="12">cv. Jemalong A17</strain>
    </source>
</reference>
<dbReference type="EnsemblPlants" id="AES68223">
    <property type="protein sequence ID" value="AES68223"/>
    <property type="gene ID" value="MTR_2g104550"/>
</dbReference>
<dbReference type="SMART" id="SM00353">
    <property type="entry name" value="HLH"/>
    <property type="match status" value="1"/>
</dbReference>
<evidence type="ECO:0000313" key="12">
    <source>
        <dbReference type="Proteomes" id="UP000265566"/>
    </source>
</evidence>
<dbReference type="InterPro" id="IPR054502">
    <property type="entry name" value="bHLH-TF_ACT-like_plant"/>
</dbReference>
<evidence type="ECO:0000256" key="5">
    <source>
        <dbReference type="SAM" id="Coils"/>
    </source>
</evidence>
<evidence type="ECO:0000256" key="1">
    <source>
        <dbReference type="ARBA" id="ARBA00004123"/>
    </source>
</evidence>
<dbReference type="InterPro" id="IPR011598">
    <property type="entry name" value="bHLH_dom"/>
</dbReference>
<keyword evidence="8" id="KW-0238">DNA-binding</keyword>
<keyword evidence="5" id="KW-0175">Coiled coil</keyword>
<feature type="compositionally biased region" description="Polar residues" evidence="6">
    <location>
        <begin position="122"/>
        <end position="135"/>
    </location>
</feature>
<dbReference type="KEGG" id="mtr:11430704"/>
<reference evidence="9" key="5">
    <citation type="journal article" date="2018" name="Nat. Plants">
        <title>Whole-genome landscape of Medicago truncatula symbiotic genes.</title>
        <authorList>
            <person name="Pecrix Y."/>
            <person name="Gamas P."/>
            <person name="Carrere S."/>
        </authorList>
    </citation>
    <scope>NUCLEOTIDE SEQUENCE</scope>
    <source>
        <tissue evidence="9">Leaves</tissue>
    </source>
</reference>
<dbReference type="Gene3D" id="4.10.280.10">
    <property type="entry name" value="Helix-loop-helix DNA-binding domain"/>
    <property type="match status" value="1"/>
</dbReference>
<name>G7IMB3_MEDTR</name>
<dbReference type="InterPro" id="IPR036638">
    <property type="entry name" value="HLH_DNA-bd_sf"/>
</dbReference>
<gene>
    <name evidence="10" type="primary">11430704</name>
    <name evidence="8" type="ordered locus">MTR_2g104550</name>
    <name evidence="9" type="ORF">MtrunA17_Chr2g0333621</name>
</gene>
<dbReference type="OMA" id="MEQSWEN"/>
<dbReference type="EMBL" id="PSQE01000002">
    <property type="protein sequence ID" value="RHN76575.1"/>
    <property type="molecule type" value="Genomic_DNA"/>
</dbReference>
<dbReference type="SUPFAM" id="SSF47459">
    <property type="entry name" value="HLH, helix-loop-helix DNA-binding domain"/>
    <property type="match status" value="1"/>
</dbReference>
<dbReference type="eggNOG" id="ENOG502QWBY">
    <property type="taxonomic scope" value="Eukaryota"/>
</dbReference>
<dbReference type="PANTHER" id="PTHR45959:SF8">
    <property type="entry name" value="PROTEIN, PUTATIVE-RELATED"/>
    <property type="match status" value="1"/>
</dbReference>
<evidence type="ECO:0000313" key="11">
    <source>
        <dbReference type="Proteomes" id="UP000002051"/>
    </source>
</evidence>
<reference evidence="10" key="3">
    <citation type="submission" date="2015-04" db="UniProtKB">
        <authorList>
            <consortium name="EnsemblPlants"/>
        </authorList>
    </citation>
    <scope>IDENTIFICATION</scope>
    <source>
        <strain evidence="10">cv. Jemalong A17</strain>
    </source>
</reference>
<dbReference type="STRING" id="3880.G7IMB3"/>
<proteinExistence type="predicted"/>
<feature type="region of interest" description="Disordered" evidence="6">
    <location>
        <begin position="48"/>
        <end position="73"/>
    </location>
</feature>
<accession>G7IMB3</accession>
<dbReference type="AlphaFoldDB" id="G7IMB3"/>
<dbReference type="GO" id="GO:0003677">
    <property type="term" value="F:DNA binding"/>
    <property type="evidence" value="ECO:0007669"/>
    <property type="project" value="UniProtKB-KW"/>
</dbReference>
<reference evidence="8 11" key="2">
    <citation type="journal article" date="2014" name="BMC Genomics">
        <title>An improved genome release (version Mt4.0) for the model legume Medicago truncatula.</title>
        <authorList>
            <person name="Tang H."/>
            <person name="Krishnakumar V."/>
            <person name="Bidwell S."/>
            <person name="Rosen B."/>
            <person name="Chan A."/>
            <person name="Zhou S."/>
            <person name="Gentzbittel L."/>
            <person name="Childs K.L."/>
            <person name="Yandell M."/>
            <person name="Gundlach H."/>
            <person name="Mayer K.F."/>
            <person name="Schwartz D.C."/>
            <person name="Town C.D."/>
        </authorList>
    </citation>
    <scope>GENOME REANNOTATION</scope>
    <source>
        <strain evidence="10 11">cv. Jemalong A17</strain>
    </source>
</reference>
<evidence type="ECO:0000259" key="7">
    <source>
        <dbReference type="PROSITE" id="PS50888"/>
    </source>
</evidence>
<reference evidence="8 11" key="1">
    <citation type="journal article" date="2011" name="Nature">
        <title>The Medicago genome provides insight into the evolution of rhizobial symbioses.</title>
        <authorList>
            <person name="Young N.D."/>
            <person name="Debelle F."/>
            <person name="Oldroyd G.E."/>
            <person name="Geurts R."/>
            <person name="Cannon S.B."/>
            <person name="Udvardi M.K."/>
            <person name="Benedito V.A."/>
            <person name="Mayer K.F."/>
            <person name="Gouzy J."/>
            <person name="Schoof H."/>
            <person name="Van de Peer Y."/>
            <person name="Proost S."/>
            <person name="Cook D.R."/>
            <person name="Meyers B.C."/>
            <person name="Spannagl M."/>
            <person name="Cheung F."/>
            <person name="De Mita S."/>
            <person name="Krishnakumar V."/>
            <person name="Gundlach H."/>
            <person name="Zhou S."/>
            <person name="Mudge J."/>
            <person name="Bharti A.K."/>
            <person name="Murray J.D."/>
            <person name="Naoumkina M.A."/>
            <person name="Rosen B."/>
            <person name="Silverstein K.A."/>
            <person name="Tang H."/>
            <person name="Rombauts S."/>
            <person name="Zhao P.X."/>
            <person name="Zhou P."/>
            <person name="Barbe V."/>
            <person name="Bardou P."/>
            <person name="Bechner M."/>
            <person name="Bellec A."/>
            <person name="Berger A."/>
            <person name="Berges H."/>
            <person name="Bidwell S."/>
            <person name="Bisseling T."/>
            <person name="Choisne N."/>
            <person name="Couloux A."/>
            <person name="Denny R."/>
            <person name="Deshpande S."/>
            <person name="Dai X."/>
            <person name="Doyle J.J."/>
            <person name="Dudez A.M."/>
            <person name="Farmer A.D."/>
            <person name="Fouteau S."/>
            <person name="Franken C."/>
            <person name="Gibelin C."/>
            <person name="Gish J."/>
            <person name="Goldstein S."/>
            <person name="Gonzalez A.J."/>
            <person name="Green P.J."/>
            <person name="Hallab A."/>
            <person name="Hartog M."/>
            <person name="Hua A."/>
            <person name="Humphray S.J."/>
            <person name="Jeong D.H."/>
            <person name="Jing Y."/>
            <person name="Jocker A."/>
            <person name="Kenton S.M."/>
            <person name="Kim D.J."/>
            <person name="Klee K."/>
            <person name="Lai H."/>
            <person name="Lang C."/>
            <person name="Lin S."/>
            <person name="Macmil S.L."/>
            <person name="Magdelenat G."/>
            <person name="Matthews L."/>
            <person name="McCorrison J."/>
            <person name="Monaghan E.L."/>
            <person name="Mun J.H."/>
            <person name="Najar F.Z."/>
            <person name="Nicholson C."/>
            <person name="Noirot C."/>
            <person name="O'Bleness M."/>
            <person name="Paule C.R."/>
            <person name="Poulain J."/>
            <person name="Prion F."/>
            <person name="Qin B."/>
            <person name="Qu C."/>
            <person name="Retzel E.F."/>
            <person name="Riddle C."/>
            <person name="Sallet E."/>
            <person name="Samain S."/>
            <person name="Samson N."/>
            <person name="Sanders I."/>
            <person name="Saurat O."/>
            <person name="Scarpelli C."/>
            <person name="Schiex T."/>
            <person name="Segurens B."/>
            <person name="Severin A.J."/>
            <person name="Sherrier D.J."/>
            <person name="Shi R."/>
            <person name="Sims S."/>
            <person name="Singer S.R."/>
            <person name="Sinharoy S."/>
            <person name="Sterck L."/>
            <person name="Viollet A."/>
            <person name="Wang B.B."/>
            <person name="Wang K."/>
            <person name="Wang M."/>
            <person name="Wang X."/>
            <person name="Warfsmann J."/>
            <person name="Weissenbach J."/>
            <person name="White D.D."/>
            <person name="White J.D."/>
            <person name="Wiley G.B."/>
            <person name="Wincker P."/>
            <person name="Xing Y."/>
            <person name="Yang L."/>
            <person name="Yao Z."/>
            <person name="Ying F."/>
            <person name="Zhai J."/>
            <person name="Zhou L."/>
            <person name="Zuber A."/>
            <person name="Denarie J."/>
            <person name="Dixon R.A."/>
            <person name="May G.D."/>
            <person name="Schwartz D.C."/>
            <person name="Rogers J."/>
            <person name="Quetier F."/>
            <person name="Town C.D."/>
            <person name="Roe B.A."/>
        </authorList>
    </citation>
    <scope>NUCLEOTIDE SEQUENCE [LARGE SCALE GENOMIC DNA]</scope>
    <source>
        <strain evidence="8">A17</strain>
        <strain evidence="10 11">cv. Jemalong A17</strain>
    </source>
</reference>
<dbReference type="GO" id="GO:0080090">
    <property type="term" value="P:regulation of primary metabolic process"/>
    <property type="evidence" value="ECO:0007669"/>
    <property type="project" value="UniProtKB-ARBA"/>
</dbReference>
<dbReference type="GO" id="GO:0005634">
    <property type="term" value="C:nucleus"/>
    <property type="evidence" value="ECO:0007669"/>
    <property type="project" value="UniProtKB-SubCell"/>
</dbReference>
<organism evidence="8 11">
    <name type="scientific">Medicago truncatula</name>
    <name type="common">Barrel medic</name>
    <name type="synonym">Medicago tribuloides</name>
    <dbReference type="NCBI Taxonomy" id="3880"/>
    <lineage>
        <taxon>Eukaryota</taxon>
        <taxon>Viridiplantae</taxon>
        <taxon>Streptophyta</taxon>
        <taxon>Embryophyta</taxon>
        <taxon>Tracheophyta</taxon>
        <taxon>Spermatophyta</taxon>
        <taxon>Magnoliopsida</taxon>
        <taxon>eudicotyledons</taxon>
        <taxon>Gunneridae</taxon>
        <taxon>Pentapetalae</taxon>
        <taxon>rosids</taxon>
        <taxon>fabids</taxon>
        <taxon>Fabales</taxon>
        <taxon>Fabaceae</taxon>
        <taxon>Papilionoideae</taxon>
        <taxon>50 kb inversion clade</taxon>
        <taxon>NPAAA clade</taxon>
        <taxon>Hologalegina</taxon>
        <taxon>IRL clade</taxon>
        <taxon>Trifolieae</taxon>
        <taxon>Medicago</taxon>
    </lineage>
</organism>
<dbReference type="GO" id="GO:0046983">
    <property type="term" value="F:protein dimerization activity"/>
    <property type="evidence" value="ECO:0007669"/>
    <property type="project" value="InterPro"/>
</dbReference>
<dbReference type="EMBL" id="CM001218">
    <property type="protein sequence ID" value="AES68223.1"/>
    <property type="molecule type" value="Genomic_DNA"/>
</dbReference>
<keyword evidence="11" id="KW-1185">Reference proteome</keyword>
<dbReference type="Gramene" id="rna12923">
    <property type="protein sequence ID" value="RHN76575.1"/>
    <property type="gene ID" value="gene12923"/>
</dbReference>
<evidence type="ECO:0000256" key="3">
    <source>
        <dbReference type="ARBA" id="ARBA00023163"/>
    </source>
</evidence>
<evidence type="ECO:0000256" key="6">
    <source>
        <dbReference type="SAM" id="MobiDB-lite"/>
    </source>
</evidence>
<keyword evidence="4" id="KW-0539">Nucleus</keyword>
<dbReference type="InterPro" id="IPR052610">
    <property type="entry name" value="bHLH_transcription_regulator"/>
</dbReference>
<feature type="compositionally biased region" description="Low complexity" evidence="6">
    <location>
        <begin position="49"/>
        <end position="64"/>
    </location>
</feature>
<evidence type="ECO:0000256" key="2">
    <source>
        <dbReference type="ARBA" id="ARBA00023015"/>
    </source>
</evidence>
<keyword evidence="3" id="KW-0804">Transcription</keyword>
<protein>
    <submittedName>
        <fullName evidence="8">Helix loop helix DNA-binding domain protein</fullName>
    </submittedName>
    <submittedName>
        <fullName evidence="9">Putative transcription factor bHLH family</fullName>
    </submittedName>
</protein>
<feature type="region of interest" description="Disordered" evidence="6">
    <location>
        <begin position="92"/>
        <end position="136"/>
    </location>
</feature>
<dbReference type="Pfam" id="PF00010">
    <property type="entry name" value="HLH"/>
    <property type="match status" value="1"/>
</dbReference>
<dbReference type="PROSITE" id="PS50888">
    <property type="entry name" value="BHLH"/>
    <property type="match status" value="1"/>
</dbReference>
<dbReference type="PANTHER" id="PTHR45959">
    <property type="entry name" value="BHLH TRANSCRIPTION FACTOR"/>
    <property type="match status" value="1"/>
</dbReference>
<evidence type="ECO:0000313" key="9">
    <source>
        <dbReference type="EMBL" id="RHN76575.1"/>
    </source>
</evidence>
<evidence type="ECO:0000313" key="8">
    <source>
        <dbReference type="EMBL" id="AES68223.1"/>
    </source>
</evidence>
<dbReference type="Proteomes" id="UP000265566">
    <property type="component" value="Chromosome 2"/>
</dbReference>
<feature type="coiled-coil region" evidence="5">
    <location>
        <begin position="173"/>
        <end position="200"/>
    </location>
</feature>
<dbReference type="OrthoDB" id="690068at2759"/>
<dbReference type="HOGENOM" id="CLU_046481_1_0_1"/>
<dbReference type="Pfam" id="PF22754">
    <property type="entry name" value="bHLH-TF_ACT-like_plant"/>
    <property type="match status" value="1"/>
</dbReference>
<comment type="subcellular location">
    <subcellularLocation>
        <location evidence="1">Nucleus</location>
    </subcellularLocation>
</comment>
<feature type="domain" description="BHLH" evidence="7">
    <location>
        <begin position="134"/>
        <end position="183"/>
    </location>
</feature>
<dbReference type="Proteomes" id="UP000002051">
    <property type="component" value="Chromosome 2"/>
</dbReference>
<evidence type="ECO:0000313" key="10">
    <source>
        <dbReference type="EnsemblPlants" id="AES68223"/>
    </source>
</evidence>
<keyword evidence="2" id="KW-0805">Transcription regulation</keyword>